<name>A0ABQ8V2Z3_9AGAR</name>
<feature type="non-terminal residue" evidence="1">
    <location>
        <position position="139"/>
    </location>
</feature>
<proteinExistence type="predicted"/>
<dbReference type="EMBL" id="JANVFT010000086">
    <property type="protein sequence ID" value="KAJ4471635.1"/>
    <property type="molecule type" value="Genomic_DNA"/>
</dbReference>
<sequence length="139" mass="15987">DHKKPVWWVNEIYFTPVKRPRVASGCLNFSPGWLAQGHHVSIFLVTNHCSNKDSTLEWLEQIDKLQILSNILIKLLHPELYEAGLTALSGLRHESQTIDRATRWNSIFTCLCVISSRISKQHRDSNGDNKFFDILFNLG</sequence>
<dbReference type="Proteomes" id="UP001150217">
    <property type="component" value="Unassembled WGS sequence"/>
</dbReference>
<evidence type="ECO:0000313" key="1">
    <source>
        <dbReference type="EMBL" id="KAJ4471635.1"/>
    </source>
</evidence>
<protein>
    <submittedName>
        <fullName evidence="1">Uncharacterized protein</fullName>
    </submittedName>
</protein>
<accession>A0ABQ8V2Z3</accession>
<reference evidence="1" key="1">
    <citation type="submission" date="2022-08" db="EMBL/GenBank/DDBJ databases">
        <title>A Global Phylogenomic Analysis of the Shiitake Genus Lentinula.</title>
        <authorList>
            <consortium name="DOE Joint Genome Institute"/>
            <person name="Sierra-Patev S."/>
            <person name="Min B."/>
            <person name="Naranjo-Ortiz M."/>
            <person name="Looney B."/>
            <person name="Konkel Z."/>
            <person name="Slot J.C."/>
            <person name="Sakamoto Y."/>
            <person name="Steenwyk J.L."/>
            <person name="Rokas A."/>
            <person name="Carro J."/>
            <person name="Camarero S."/>
            <person name="Ferreira P."/>
            <person name="Molpeceres G."/>
            <person name="Ruiz-Duenas F.J."/>
            <person name="Serrano A."/>
            <person name="Henrissat B."/>
            <person name="Drula E."/>
            <person name="Hughes K.W."/>
            <person name="Mata J.L."/>
            <person name="Ishikawa N.K."/>
            <person name="Vargas-Isla R."/>
            <person name="Ushijima S."/>
            <person name="Smith C.A."/>
            <person name="Ahrendt S."/>
            <person name="Andreopoulos W."/>
            <person name="He G."/>
            <person name="Labutti K."/>
            <person name="Lipzen A."/>
            <person name="Ng V."/>
            <person name="Riley R."/>
            <person name="Sandor L."/>
            <person name="Barry K."/>
            <person name="Martinez A.T."/>
            <person name="Xiao Y."/>
            <person name="Gibbons J.G."/>
            <person name="Terashima K."/>
            <person name="Grigoriev I.V."/>
            <person name="Hibbett D.S."/>
        </authorList>
    </citation>
    <scope>NUCLEOTIDE SEQUENCE</scope>
    <source>
        <strain evidence="1">RHP3577 ss4</strain>
    </source>
</reference>
<gene>
    <name evidence="1" type="ORF">C8R41DRAFT_746488</name>
</gene>
<evidence type="ECO:0000313" key="2">
    <source>
        <dbReference type="Proteomes" id="UP001150217"/>
    </source>
</evidence>
<keyword evidence="2" id="KW-1185">Reference proteome</keyword>
<organism evidence="1 2">
    <name type="scientific">Lentinula lateritia</name>
    <dbReference type="NCBI Taxonomy" id="40482"/>
    <lineage>
        <taxon>Eukaryota</taxon>
        <taxon>Fungi</taxon>
        <taxon>Dikarya</taxon>
        <taxon>Basidiomycota</taxon>
        <taxon>Agaricomycotina</taxon>
        <taxon>Agaricomycetes</taxon>
        <taxon>Agaricomycetidae</taxon>
        <taxon>Agaricales</taxon>
        <taxon>Marasmiineae</taxon>
        <taxon>Omphalotaceae</taxon>
        <taxon>Lentinula</taxon>
    </lineage>
</organism>
<feature type="non-terminal residue" evidence="1">
    <location>
        <position position="1"/>
    </location>
</feature>
<comment type="caution">
    <text evidence="1">The sequence shown here is derived from an EMBL/GenBank/DDBJ whole genome shotgun (WGS) entry which is preliminary data.</text>
</comment>